<proteinExistence type="predicted"/>
<dbReference type="SMART" id="SM00530">
    <property type="entry name" value="HTH_XRE"/>
    <property type="match status" value="1"/>
</dbReference>
<gene>
    <name evidence="2" type="ORF">NCTC12905_00387</name>
</gene>
<dbReference type="EMBL" id="LR134529">
    <property type="protein sequence ID" value="VEJ44745.1"/>
    <property type="molecule type" value="Genomic_DNA"/>
</dbReference>
<dbReference type="Proteomes" id="UP000274201">
    <property type="component" value="Chromosome"/>
</dbReference>
<dbReference type="CDD" id="cd00093">
    <property type="entry name" value="HTH_XRE"/>
    <property type="match status" value="1"/>
</dbReference>
<dbReference type="PROSITE" id="PS50943">
    <property type="entry name" value="HTH_CROC1"/>
    <property type="match status" value="1"/>
</dbReference>
<accession>A0A3S4YFW0</accession>
<dbReference type="InterPro" id="IPR010982">
    <property type="entry name" value="Lambda_DNA-bd_dom_sf"/>
</dbReference>
<dbReference type="SUPFAM" id="SSF47413">
    <property type="entry name" value="lambda repressor-like DNA-binding domains"/>
    <property type="match status" value="1"/>
</dbReference>
<dbReference type="Pfam" id="PF01381">
    <property type="entry name" value="HTH_3"/>
    <property type="match status" value="1"/>
</dbReference>
<evidence type="ECO:0000313" key="3">
    <source>
        <dbReference type="Proteomes" id="UP000274201"/>
    </source>
</evidence>
<organism evidence="2 3">
    <name type="scientific">Bartonella vinsonii</name>
    <name type="common">Rochalimaea vinsonii</name>
    <dbReference type="NCBI Taxonomy" id="33047"/>
    <lineage>
        <taxon>Bacteria</taxon>
        <taxon>Pseudomonadati</taxon>
        <taxon>Pseudomonadota</taxon>
        <taxon>Alphaproteobacteria</taxon>
        <taxon>Hyphomicrobiales</taxon>
        <taxon>Bartonellaceae</taxon>
        <taxon>Bartonella</taxon>
    </lineage>
</organism>
<name>A0A3S4YFW0_BARVI</name>
<sequence>MRDVNQYNYLVNNYIDFGVVFLARPETEPKTDLAKRFREVRRTLGFKERKQFAEHLGITVGSIGTYETGISEPTASALSKYQEICGVSLDWLITGNGEMFTDMAKAKAAGFKPQAIPAGLMKKLGRLVYTTYHDAKITVSPEDVAELAAELYGKLQELVQDINDKEEVEATFPLLKLHLTRQIEAEKTQPAITQD</sequence>
<dbReference type="STRING" id="1094497.BVwin_01310"/>
<dbReference type="GO" id="GO:0003677">
    <property type="term" value="F:DNA binding"/>
    <property type="evidence" value="ECO:0007669"/>
    <property type="project" value="InterPro"/>
</dbReference>
<dbReference type="Gene3D" id="1.10.260.40">
    <property type="entry name" value="lambda repressor-like DNA-binding domains"/>
    <property type="match status" value="1"/>
</dbReference>
<feature type="domain" description="HTH cro/C1-type" evidence="1">
    <location>
        <begin position="50"/>
        <end position="92"/>
    </location>
</feature>
<evidence type="ECO:0000259" key="1">
    <source>
        <dbReference type="PROSITE" id="PS50943"/>
    </source>
</evidence>
<protein>
    <submittedName>
        <fullName evidence="2">Helix-turn-helix domain</fullName>
    </submittedName>
</protein>
<reference evidence="2 3" key="1">
    <citation type="submission" date="2018-12" db="EMBL/GenBank/DDBJ databases">
        <authorList>
            <consortium name="Pathogen Informatics"/>
        </authorList>
    </citation>
    <scope>NUCLEOTIDE SEQUENCE [LARGE SCALE GENOMIC DNA]</scope>
    <source>
        <strain evidence="2 3">NCTC12905</strain>
    </source>
</reference>
<dbReference type="AlphaFoldDB" id="A0A3S4YFW0"/>
<evidence type="ECO:0000313" key="2">
    <source>
        <dbReference type="EMBL" id="VEJ44745.1"/>
    </source>
</evidence>
<dbReference type="InterPro" id="IPR001387">
    <property type="entry name" value="Cro/C1-type_HTH"/>
</dbReference>